<evidence type="ECO:0000256" key="10">
    <source>
        <dbReference type="ARBA" id="ARBA00022741"/>
    </source>
</evidence>
<evidence type="ECO:0000256" key="7">
    <source>
        <dbReference type="ARBA" id="ARBA00019357"/>
    </source>
</evidence>
<dbReference type="GO" id="GO:0008841">
    <property type="term" value="F:dihydrofolate synthase activity"/>
    <property type="evidence" value="ECO:0007669"/>
    <property type="project" value="UniProtKB-EC"/>
</dbReference>
<dbReference type="PANTHER" id="PTHR11136:SF0">
    <property type="entry name" value="DIHYDROFOLATE SYNTHETASE-RELATED"/>
    <property type="match status" value="1"/>
</dbReference>
<evidence type="ECO:0000259" key="22">
    <source>
        <dbReference type="Pfam" id="PF02875"/>
    </source>
</evidence>
<dbReference type="EC" id="6.3.2.17" evidence="6"/>
<evidence type="ECO:0000256" key="4">
    <source>
        <dbReference type="ARBA" id="ARBA00008276"/>
    </source>
</evidence>
<comment type="catalytic activity">
    <reaction evidence="19">
        <text>(6R)-5,10-methylenetetrahydrofolyl-(gamma-L-Glu)(n) + L-glutamate + ATP = (6R)-5,10-methylenetetrahydrofolyl-(gamma-L-Glu)(n+1) + ADP + phosphate + H(+)</text>
        <dbReference type="Rhea" id="RHEA:51912"/>
        <dbReference type="Rhea" id="RHEA-COMP:13257"/>
        <dbReference type="Rhea" id="RHEA-COMP:13258"/>
        <dbReference type="ChEBI" id="CHEBI:15378"/>
        <dbReference type="ChEBI" id="CHEBI:29985"/>
        <dbReference type="ChEBI" id="CHEBI:30616"/>
        <dbReference type="ChEBI" id="CHEBI:43474"/>
        <dbReference type="ChEBI" id="CHEBI:136572"/>
        <dbReference type="ChEBI" id="CHEBI:456216"/>
        <dbReference type="EC" id="6.3.2.17"/>
    </reaction>
</comment>
<evidence type="ECO:0000256" key="14">
    <source>
        <dbReference type="ARBA" id="ARBA00030048"/>
    </source>
</evidence>
<evidence type="ECO:0000256" key="2">
    <source>
        <dbReference type="ARBA" id="ARBA00004799"/>
    </source>
</evidence>
<keyword evidence="11 21" id="KW-0067">ATP-binding</keyword>
<sequence>MRFKALAEWLAWQETLHPRSIDLGLSRVRRVFERLAPGRRPVFTITVGGTNGKGSCVAMLDAILRAAGYRVGAYTSPHILRYNERICIDGRPVDDGPICDAFARIDRARGDTSLSFFEFGTLAALELFSAADLDVQILEVGLGGRLDAVNLVDADAALIASIDLDHEDWLGRTRAAIGLEKAGIFRPGRPAVAGDPDLPATVVRYAEQHQIPLRRLGHDFGFEPGDGTWTWWGGDIRWEDLPLPAIPGQHQLMNAAAVLETLRQVAPWRPVTAAAIRDGLRRVRLPGRFQLFPGEVPVLVDVAHNPAAVNVLAKHLRQRFPGRRVHAVFAIMRDKDVAGVLDNIRDMVDRWYLAPLQMARAATPAELREIFRARGIVAVEHQCADVRAAYAKARQNAAAGDLILVFGSFFLVSDYLAQCTQGEVGVPWTSS</sequence>
<dbReference type="GO" id="GO:0004326">
    <property type="term" value="F:tetrahydrofolylpolyglutamate synthase activity"/>
    <property type="evidence" value="ECO:0007669"/>
    <property type="project" value="UniProtKB-EC"/>
</dbReference>
<dbReference type="Gene3D" id="3.90.190.20">
    <property type="entry name" value="Mur ligase, C-terminal domain"/>
    <property type="match status" value="1"/>
</dbReference>
<evidence type="ECO:0000256" key="18">
    <source>
        <dbReference type="ARBA" id="ARBA00047808"/>
    </source>
</evidence>
<name>A0ABM9NHP8_9GAMM</name>
<dbReference type="PANTHER" id="PTHR11136">
    <property type="entry name" value="FOLYLPOLYGLUTAMATE SYNTHASE-RELATED"/>
    <property type="match status" value="1"/>
</dbReference>
<keyword evidence="8 21" id="KW-0436">Ligase</keyword>
<evidence type="ECO:0000256" key="8">
    <source>
        <dbReference type="ARBA" id="ARBA00022598"/>
    </source>
</evidence>
<evidence type="ECO:0000256" key="21">
    <source>
        <dbReference type="PIRNR" id="PIRNR001563"/>
    </source>
</evidence>
<dbReference type="InterPro" id="IPR001645">
    <property type="entry name" value="Folylpolyglutamate_synth"/>
</dbReference>
<proteinExistence type="inferred from homology"/>
<evidence type="ECO:0000256" key="13">
    <source>
        <dbReference type="ARBA" id="ARBA00022909"/>
    </source>
</evidence>
<feature type="domain" description="Mur ligase C-terminal" evidence="22">
    <location>
        <begin position="287"/>
        <end position="409"/>
    </location>
</feature>
<comment type="catalytic activity">
    <reaction evidence="20">
        <text>7,8-dihydropteroate + L-glutamate + ATP = 7,8-dihydrofolate + ADP + phosphate + H(+)</text>
        <dbReference type="Rhea" id="RHEA:23584"/>
        <dbReference type="ChEBI" id="CHEBI:15378"/>
        <dbReference type="ChEBI" id="CHEBI:17839"/>
        <dbReference type="ChEBI" id="CHEBI:29985"/>
        <dbReference type="ChEBI" id="CHEBI:30616"/>
        <dbReference type="ChEBI" id="CHEBI:43474"/>
        <dbReference type="ChEBI" id="CHEBI:57451"/>
        <dbReference type="ChEBI" id="CHEBI:456216"/>
        <dbReference type="EC" id="6.3.2.12"/>
    </reaction>
</comment>
<accession>A0ABM9NHP8</accession>
<comment type="catalytic activity">
    <reaction evidence="18">
        <text>10-formyltetrahydrofolyl-(gamma-L-Glu)(n) + L-glutamate + ATP = 10-formyltetrahydrofolyl-(gamma-L-Glu)(n+1) + ADP + phosphate + H(+)</text>
        <dbReference type="Rhea" id="RHEA:51904"/>
        <dbReference type="Rhea" id="RHEA-COMP:13088"/>
        <dbReference type="Rhea" id="RHEA-COMP:14300"/>
        <dbReference type="ChEBI" id="CHEBI:15378"/>
        <dbReference type="ChEBI" id="CHEBI:29985"/>
        <dbReference type="ChEBI" id="CHEBI:30616"/>
        <dbReference type="ChEBI" id="CHEBI:43474"/>
        <dbReference type="ChEBI" id="CHEBI:134413"/>
        <dbReference type="ChEBI" id="CHEBI:456216"/>
        <dbReference type="EC" id="6.3.2.17"/>
    </reaction>
</comment>
<organism evidence="23 24">
    <name type="scientific">Candidatus Methylocalor cossyra</name>
    <dbReference type="NCBI Taxonomy" id="3108543"/>
    <lineage>
        <taxon>Bacteria</taxon>
        <taxon>Pseudomonadati</taxon>
        <taxon>Pseudomonadota</taxon>
        <taxon>Gammaproteobacteria</taxon>
        <taxon>Methylococcales</taxon>
        <taxon>Methylococcaceae</taxon>
        <taxon>Candidatus Methylocalor</taxon>
    </lineage>
</organism>
<evidence type="ECO:0000256" key="12">
    <source>
        <dbReference type="ARBA" id="ARBA00022842"/>
    </source>
</evidence>
<evidence type="ECO:0000256" key="15">
    <source>
        <dbReference type="ARBA" id="ARBA00030592"/>
    </source>
</evidence>
<keyword evidence="24" id="KW-1185">Reference proteome</keyword>
<protein>
    <recommendedName>
        <fullName evidence="7">Dihydrofolate synthase/folylpolyglutamate synthase</fullName>
        <ecNumber evidence="5">6.3.2.12</ecNumber>
        <ecNumber evidence="6">6.3.2.17</ecNumber>
    </recommendedName>
    <alternativeName>
        <fullName evidence="16">Folylpoly-gamma-glutamate synthetase-dihydrofolate synthetase</fullName>
    </alternativeName>
    <alternativeName>
        <fullName evidence="14">Folylpolyglutamate synthetase</fullName>
    </alternativeName>
    <alternativeName>
        <fullName evidence="15">Tetrahydrofolylpolyglutamate synthase</fullName>
    </alternativeName>
</protein>
<keyword evidence="9" id="KW-0479">Metal-binding</keyword>
<keyword evidence="12" id="KW-0460">Magnesium</keyword>
<dbReference type="Pfam" id="PF02875">
    <property type="entry name" value="Mur_ligase_C"/>
    <property type="match status" value="1"/>
</dbReference>
<dbReference type="Gene3D" id="3.40.1190.10">
    <property type="entry name" value="Mur-like, catalytic domain"/>
    <property type="match status" value="1"/>
</dbReference>
<comment type="pathway">
    <text evidence="2">Cofactor biosynthesis; tetrahydrofolate biosynthesis; 7,8-dihydrofolate from 2-amino-4-hydroxy-6-hydroxymethyl-7,8-dihydropteridine diphosphate and 4-aminobenzoate: step 2/2.</text>
</comment>
<evidence type="ECO:0000256" key="20">
    <source>
        <dbReference type="ARBA" id="ARBA00049161"/>
    </source>
</evidence>
<keyword evidence="13" id="KW-0289">Folate biosynthesis</keyword>
<keyword evidence="10 21" id="KW-0547">Nucleotide-binding</keyword>
<evidence type="ECO:0000256" key="6">
    <source>
        <dbReference type="ARBA" id="ARBA00013025"/>
    </source>
</evidence>
<dbReference type="PIRSF" id="PIRSF001563">
    <property type="entry name" value="Folylpolyglu_synth"/>
    <property type="match status" value="1"/>
</dbReference>
<evidence type="ECO:0000256" key="3">
    <source>
        <dbReference type="ARBA" id="ARBA00005150"/>
    </source>
</evidence>
<comment type="pathway">
    <text evidence="3">Cofactor biosynthesis; tetrahydrofolylpolyglutamate biosynthesis.</text>
</comment>
<evidence type="ECO:0000256" key="19">
    <source>
        <dbReference type="ARBA" id="ARBA00049035"/>
    </source>
</evidence>
<gene>
    <name evidence="23" type="primary">folC</name>
    <name evidence="23" type="ORF">MECH1_V1_1374</name>
</gene>
<evidence type="ECO:0000313" key="23">
    <source>
        <dbReference type="EMBL" id="CAL1240150.1"/>
    </source>
</evidence>
<dbReference type="SUPFAM" id="SSF53623">
    <property type="entry name" value="MurD-like peptide ligases, catalytic domain"/>
    <property type="match status" value="1"/>
</dbReference>
<dbReference type="InterPro" id="IPR036565">
    <property type="entry name" value="Mur-like_cat_sf"/>
</dbReference>
<evidence type="ECO:0000256" key="9">
    <source>
        <dbReference type="ARBA" id="ARBA00022723"/>
    </source>
</evidence>
<dbReference type="NCBIfam" id="NF008101">
    <property type="entry name" value="PRK10846.1"/>
    <property type="match status" value="1"/>
</dbReference>
<dbReference type="InterPro" id="IPR036615">
    <property type="entry name" value="Mur_ligase_C_dom_sf"/>
</dbReference>
<evidence type="ECO:0000256" key="11">
    <source>
        <dbReference type="ARBA" id="ARBA00022840"/>
    </source>
</evidence>
<reference evidence="23 24" key="1">
    <citation type="submission" date="2024-04" db="EMBL/GenBank/DDBJ databases">
        <authorList>
            <person name="Cremers G."/>
        </authorList>
    </citation>
    <scope>NUCLEOTIDE SEQUENCE [LARGE SCALE GENOMIC DNA]</scope>
    <source>
        <strain evidence="23">MeCH1-AG</strain>
    </source>
</reference>
<dbReference type="EC" id="6.3.2.12" evidence="5"/>
<dbReference type="InterPro" id="IPR004101">
    <property type="entry name" value="Mur_ligase_C"/>
</dbReference>
<comment type="similarity">
    <text evidence="4 21">Belongs to the folylpolyglutamate synthase family.</text>
</comment>
<dbReference type="NCBIfam" id="TIGR01499">
    <property type="entry name" value="folC"/>
    <property type="match status" value="1"/>
</dbReference>
<evidence type="ECO:0000313" key="24">
    <source>
        <dbReference type="Proteomes" id="UP001497493"/>
    </source>
</evidence>
<dbReference type="SUPFAM" id="SSF53244">
    <property type="entry name" value="MurD-like peptide ligases, peptide-binding domain"/>
    <property type="match status" value="1"/>
</dbReference>
<dbReference type="EMBL" id="OZ026884">
    <property type="protein sequence ID" value="CAL1240150.1"/>
    <property type="molecule type" value="Genomic_DNA"/>
</dbReference>
<evidence type="ECO:0000256" key="17">
    <source>
        <dbReference type="ARBA" id="ARBA00047493"/>
    </source>
</evidence>
<comment type="function">
    <text evidence="1">Functions in two distinct reactions of the de novo folate biosynthetic pathway. Catalyzes the addition of a glutamate residue to dihydropteroate (7,8-dihydropteroate or H2Pte) to form dihydrofolate (7,8-dihydrofolate monoglutamate or H2Pte-Glu). Also catalyzes successive additions of L-glutamate to tetrahydrofolate or 10-formyltetrahydrofolate or 5,10-methylenetetrahydrofolate, leading to folylpolyglutamate derivatives.</text>
</comment>
<dbReference type="RefSeq" id="WP_348759655.1">
    <property type="nucleotide sequence ID" value="NZ_OZ026884.1"/>
</dbReference>
<evidence type="ECO:0000256" key="5">
    <source>
        <dbReference type="ARBA" id="ARBA00013023"/>
    </source>
</evidence>
<evidence type="ECO:0000256" key="1">
    <source>
        <dbReference type="ARBA" id="ARBA00002714"/>
    </source>
</evidence>
<comment type="catalytic activity">
    <reaction evidence="17">
        <text>(6S)-5,6,7,8-tetrahydrofolyl-(gamma-L-Glu)(n) + L-glutamate + ATP = (6S)-5,6,7,8-tetrahydrofolyl-(gamma-L-Glu)(n+1) + ADP + phosphate + H(+)</text>
        <dbReference type="Rhea" id="RHEA:10580"/>
        <dbReference type="Rhea" id="RHEA-COMP:14738"/>
        <dbReference type="Rhea" id="RHEA-COMP:14740"/>
        <dbReference type="ChEBI" id="CHEBI:15378"/>
        <dbReference type="ChEBI" id="CHEBI:29985"/>
        <dbReference type="ChEBI" id="CHEBI:30616"/>
        <dbReference type="ChEBI" id="CHEBI:43474"/>
        <dbReference type="ChEBI" id="CHEBI:141005"/>
        <dbReference type="ChEBI" id="CHEBI:456216"/>
        <dbReference type="EC" id="6.3.2.17"/>
    </reaction>
</comment>
<dbReference type="Proteomes" id="UP001497493">
    <property type="component" value="Chromosome"/>
</dbReference>
<evidence type="ECO:0000256" key="16">
    <source>
        <dbReference type="ARBA" id="ARBA00032510"/>
    </source>
</evidence>